<dbReference type="AlphaFoldDB" id="A0A6I4V0N6"/>
<dbReference type="Gene3D" id="3.40.50.2300">
    <property type="match status" value="2"/>
</dbReference>
<gene>
    <name evidence="6" type="ORF">GRI43_04505</name>
</gene>
<dbReference type="InterPro" id="IPR028081">
    <property type="entry name" value="Leu-bd"/>
</dbReference>
<evidence type="ECO:0000313" key="7">
    <source>
        <dbReference type="Proteomes" id="UP000471435"/>
    </source>
</evidence>
<feature type="compositionally biased region" description="Low complexity" evidence="4">
    <location>
        <begin position="16"/>
        <end position="38"/>
    </location>
</feature>
<keyword evidence="3" id="KW-0813">Transport</keyword>
<evidence type="ECO:0000256" key="3">
    <source>
        <dbReference type="ARBA" id="ARBA00022970"/>
    </source>
</evidence>
<sequence>MVAGTAALLAGCQVIPKGPTTSTSGPATGPTPEPSATALPTDETRHRIALLVPLSGDNADVGNSIANGATMALLDTNASNLRITTYDTSRGARDAARKAVADGNKLILGPLLANNVPLVLAEARPANIPLISYSNDATVAGPDVYVMGHIPNQSIERTIEYAQKRGSRQFAAIIPEGDYGTAAQAALEKAIRAAGGRLVATESYRRGNTSIVSAAQRIAQRSGVDTVLIADGARLAALAAGELKSAGTTSYQLLGTELLSGEASVPRTSALRGAWFSAVSDDRFKRYSDSYRQRFGNQPHRISTLGFDSVLLTLKVAQDWKVGRSFPQSQMYESGGFLGVDGPFRFMRSGVADRAMEVREVRDGSVVVVEKAPSNFAD</sequence>
<dbReference type="Pfam" id="PF13458">
    <property type="entry name" value="Peripla_BP_6"/>
    <property type="match status" value="1"/>
</dbReference>
<evidence type="ECO:0000259" key="5">
    <source>
        <dbReference type="Pfam" id="PF13458"/>
    </source>
</evidence>
<dbReference type="PANTHER" id="PTHR30483:SF6">
    <property type="entry name" value="PERIPLASMIC BINDING PROTEIN OF ABC TRANSPORTER FOR NATURAL AMINO ACIDS"/>
    <property type="match status" value="1"/>
</dbReference>
<keyword evidence="7" id="KW-1185">Reference proteome</keyword>
<dbReference type="CDD" id="cd06339">
    <property type="entry name" value="PBP1_YraM_LppC_lipoprotein-like"/>
    <property type="match status" value="1"/>
</dbReference>
<dbReference type="InterPro" id="IPR051010">
    <property type="entry name" value="BCAA_transport"/>
</dbReference>
<organism evidence="6 7">
    <name type="scientific">Pontixanthobacter luteolus</name>
    <dbReference type="NCBI Taxonomy" id="295089"/>
    <lineage>
        <taxon>Bacteria</taxon>
        <taxon>Pseudomonadati</taxon>
        <taxon>Pseudomonadota</taxon>
        <taxon>Alphaproteobacteria</taxon>
        <taxon>Sphingomonadales</taxon>
        <taxon>Erythrobacteraceae</taxon>
        <taxon>Pontixanthobacter</taxon>
    </lineage>
</organism>
<protein>
    <submittedName>
        <fullName evidence="6">ABC transporter substrate-binding protein</fullName>
    </submittedName>
</protein>
<name>A0A6I4V0N6_9SPHN</name>
<comment type="similarity">
    <text evidence="1">Belongs to the leucine-binding protein family.</text>
</comment>
<keyword evidence="3" id="KW-0029">Amino-acid transport</keyword>
<dbReference type="Proteomes" id="UP000471435">
    <property type="component" value="Unassembled WGS sequence"/>
</dbReference>
<dbReference type="OrthoDB" id="7210494at2"/>
<reference evidence="6 7" key="1">
    <citation type="submission" date="2019-12" db="EMBL/GenBank/DDBJ databases">
        <title>Genomic-based taxomic classification of the family Erythrobacteraceae.</title>
        <authorList>
            <person name="Xu L."/>
        </authorList>
    </citation>
    <scope>NUCLEOTIDE SEQUENCE [LARGE SCALE GENOMIC DNA]</scope>
    <source>
        <strain evidence="6 7">SW-109</strain>
    </source>
</reference>
<evidence type="ECO:0000256" key="4">
    <source>
        <dbReference type="SAM" id="MobiDB-lite"/>
    </source>
</evidence>
<keyword evidence="2" id="KW-0732">Signal</keyword>
<dbReference type="SUPFAM" id="SSF53822">
    <property type="entry name" value="Periplasmic binding protein-like I"/>
    <property type="match status" value="1"/>
</dbReference>
<feature type="region of interest" description="Disordered" evidence="4">
    <location>
        <begin position="15"/>
        <end position="40"/>
    </location>
</feature>
<evidence type="ECO:0000256" key="2">
    <source>
        <dbReference type="ARBA" id="ARBA00022729"/>
    </source>
</evidence>
<comment type="caution">
    <text evidence="6">The sequence shown here is derived from an EMBL/GenBank/DDBJ whole genome shotgun (WGS) entry which is preliminary data.</text>
</comment>
<dbReference type="PANTHER" id="PTHR30483">
    <property type="entry name" value="LEUCINE-SPECIFIC-BINDING PROTEIN"/>
    <property type="match status" value="1"/>
</dbReference>
<dbReference type="GO" id="GO:0006865">
    <property type="term" value="P:amino acid transport"/>
    <property type="evidence" value="ECO:0007669"/>
    <property type="project" value="UniProtKB-KW"/>
</dbReference>
<feature type="domain" description="Leucine-binding protein" evidence="5">
    <location>
        <begin position="47"/>
        <end position="364"/>
    </location>
</feature>
<dbReference type="EMBL" id="WTYP01000001">
    <property type="protein sequence ID" value="MXP46656.1"/>
    <property type="molecule type" value="Genomic_DNA"/>
</dbReference>
<evidence type="ECO:0000313" key="6">
    <source>
        <dbReference type="EMBL" id="MXP46656.1"/>
    </source>
</evidence>
<accession>A0A6I4V0N6</accession>
<proteinExistence type="inferred from homology"/>
<evidence type="ECO:0000256" key="1">
    <source>
        <dbReference type="ARBA" id="ARBA00010062"/>
    </source>
</evidence>
<dbReference type="InterPro" id="IPR028082">
    <property type="entry name" value="Peripla_BP_I"/>
</dbReference>